<proteinExistence type="predicted"/>
<comment type="caution">
    <text evidence="2">The sequence shown here is derived from an EMBL/GenBank/DDBJ whole genome shotgun (WGS) entry which is preliminary data.</text>
</comment>
<sequence length="150" mass="16274">MSAPSAPSGQSSQHREQYTVFLDPTLINRVLELTDAPGNAIEDGLRLWLAQQSEPATPAIASRSLPASTPPQLPAKLVAPIVPERRSKPRILNLAPPVAPAPIDPMNDRNLPKPLTRPNAPTPRRLPPRRSVSGPIDPRKSNDDETGWLV</sequence>
<dbReference type="Proteomes" id="UP001604335">
    <property type="component" value="Unassembled WGS sequence"/>
</dbReference>
<dbReference type="RefSeq" id="WP_393015648.1">
    <property type="nucleotide sequence ID" value="NZ_JAZAQF010000096.1"/>
</dbReference>
<dbReference type="EMBL" id="JAZAQF010000096">
    <property type="protein sequence ID" value="MFG3819653.1"/>
    <property type="molecule type" value="Genomic_DNA"/>
</dbReference>
<name>A0ABW7CFN6_9CYAN</name>
<gene>
    <name evidence="2" type="ORF">VPK24_18570</name>
</gene>
<protein>
    <recommendedName>
        <fullName evidence="4">CopG family transcriptional regulator</fullName>
    </recommendedName>
</protein>
<evidence type="ECO:0000256" key="1">
    <source>
        <dbReference type="SAM" id="MobiDB-lite"/>
    </source>
</evidence>
<feature type="region of interest" description="Disordered" evidence="1">
    <location>
        <begin position="54"/>
        <end position="73"/>
    </location>
</feature>
<evidence type="ECO:0000313" key="2">
    <source>
        <dbReference type="EMBL" id="MFG3819653.1"/>
    </source>
</evidence>
<accession>A0ABW7CFN6</accession>
<feature type="region of interest" description="Disordered" evidence="1">
    <location>
        <begin position="90"/>
        <end position="150"/>
    </location>
</feature>
<organism evidence="2 3">
    <name type="scientific">Limnothrix redekei LRLZ20PSL1</name>
    <dbReference type="NCBI Taxonomy" id="3112953"/>
    <lineage>
        <taxon>Bacteria</taxon>
        <taxon>Bacillati</taxon>
        <taxon>Cyanobacteriota</taxon>
        <taxon>Cyanophyceae</taxon>
        <taxon>Pseudanabaenales</taxon>
        <taxon>Pseudanabaenaceae</taxon>
        <taxon>Limnothrix</taxon>
    </lineage>
</organism>
<keyword evidence="3" id="KW-1185">Reference proteome</keyword>
<evidence type="ECO:0000313" key="3">
    <source>
        <dbReference type="Proteomes" id="UP001604335"/>
    </source>
</evidence>
<evidence type="ECO:0008006" key="4">
    <source>
        <dbReference type="Google" id="ProtNLM"/>
    </source>
</evidence>
<reference evidence="3" key="1">
    <citation type="journal article" date="2024" name="Algal Res.">
        <title>Biochemical, toxicological and genomic investigation of a high-biomass producing Limnothrix strain isolated from Italian shallow drinking water reservoir.</title>
        <authorList>
            <person name="Simonazzi M."/>
            <person name="Shishido T.K."/>
            <person name="Delbaje E."/>
            <person name="Wahlsten M."/>
            <person name="Fewer D.P."/>
            <person name="Sivonen K."/>
            <person name="Pezzolesi L."/>
            <person name="Pistocchi R."/>
        </authorList>
    </citation>
    <scope>NUCLEOTIDE SEQUENCE [LARGE SCALE GENOMIC DNA]</scope>
    <source>
        <strain evidence="3">LRLZ20PSL1</strain>
    </source>
</reference>